<dbReference type="Pfam" id="PF01963">
    <property type="entry name" value="TraB_PrgY_gumN"/>
    <property type="match status" value="1"/>
</dbReference>
<feature type="region of interest" description="Disordered" evidence="1">
    <location>
        <begin position="1"/>
        <end position="47"/>
    </location>
</feature>
<organism evidence="2 3">
    <name type="scientific">Perilla frutescens var. hirtella</name>
    <name type="common">Perilla citriodora</name>
    <name type="synonym">Perilla setoyensis</name>
    <dbReference type="NCBI Taxonomy" id="608512"/>
    <lineage>
        <taxon>Eukaryota</taxon>
        <taxon>Viridiplantae</taxon>
        <taxon>Streptophyta</taxon>
        <taxon>Embryophyta</taxon>
        <taxon>Tracheophyta</taxon>
        <taxon>Spermatophyta</taxon>
        <taxon>Magnoliopsida</taxon>
        <taxon>eudicotyledons</taxon>
        <taxon>Gunneridae</taxon>
        <taxon>Pentapetalae</taxon>
        <taxon>asterids</taxon>
        <taxon>lamiids</taxon>
        <taxon>Lamiales</taxon>
        <taxon>Lamiaceae</taxon>
        <taxon>Nepetoideae</taxon>
        <taxon>Elsholtzieae</taxon>
        <taxon>Perilla</taxon>
    </lineage>
</organism>
<dbReference type="PANTHER" id="PTHR21530">
    <property type="entry name" value="PHEROMONE SHUTDOWN PROTEIN"/>
    <property type="match status" value="1"/>
</dbReference>
<reference evidence="2 3" key="1">
    <citation type="journal article" date="2021" name="Nat. Commun.">
        <title>Incipient diploidization of the medicinal plant Perilla within 10,000 years.</title>
        <authorList>
            <person name="Zhang Y."/>
            <person name="Shen Q."/>
            <person name="Leng L."/>
            <person name="Zhang D."/>
            <person name="Chen S."/>
            <person name="Shi Y."/>
            <person name="Ning Z."/>
            <person name="Chen S."/>
        </authorList>
    </citation>
    <scope>NUCLEOTIDE SEQUENCE [LARGE SCALE GENOMIC DNA]</scope>
    <source>
        <strain evidence="3">cv. PC099</strain>
    </source>
</reference>
<feature type="compositionally biased region" description="Polar residues" evidence="1">
    <location>
        <begin position="36"/>
        <end position="45"/>
    </location>
</feature>
<evidence type="ECO:0000313" key="3">
    <source>
        <dbReference type="Proteomes" id="UP001190926"/>
    </source>
</evidence>
<dbReference type="PANTHER" id="PTHR21530:SF7">
    <property type="entry name" value="TRAB DOMAIN-CONTAINING PROTEIN"/>
    <property type="match status" value="1"/>
</dbReference>
<dbReference type="AlphaFoldDB" id="A0AAD4PCG1"/>
<name>A0AAD4PCG1_PERFH</name>
<keyword evidence="3" id="KW-1185">Reference proteome</keyword>
<proteinExistence type="predicted"/>
<dbReference type="CDD" id="cd14726">
    <property type="entry name" value="TraB_PrgY-like"/>
    <property type="match status" value="1"/>
</dbReference>
<dbReference type="InterPro" id="IPR002816">
    <property type="entry name" value="TraB/PrgY/GumN_fam"/>
</dbReference>
<protein>
    <submittedName>
        <fullName evidence="2">TraB family protein</fullName>
    </submittedName>
</protein>
<dbReference type="GO" id="GO:0005741">
    <property type="term" value="C:mitochondrial outer membrane"/>
    <property type="evidence" value="ECO:0007669"/>
    <property type="project" value="TreeGrafter"/>
</dbReference>
<dbReference type="EMBL" id="SDAM02000053">
    <property type="protein sequence ID" value="KAH6834085.1"/>
    <property type="molecule type" value="Genomic_DNA"/>
</dbReference>
<evidence type="ECO:0000256" key="1">
    <source>
        <dbReference type="SAM" id="MobiDB-lite"/>
    </source>
</evidence>
<accession>A0AAD4PCG1</accession>
<comment type="caution">
    <text evidence="2">The sequence shown here is derived from an EMBL/GenBank/DDBJ whole genome shotgun (WGS) entry which is preliminary data.</text>
</comment>
<dbReference type="Proteomes" id="UP001190926">
    <property type="component" value="Unassembled WGS sequence"/>
</dbReference>
<sequence length="340" mass="37699">MDPPSPAATAGIDDFVNVGEGDKIPGGDDEAMPENESGSNDSNNTYERKVLPPELSRSAVMLTCESSADGGVCDVYLVGTAHVSTKSCREVKALIEFLKPQVVFLELCSSRRSVLRATEKIKVPTMAKMVDVWKKNQNPFGILFSLFLVKAASKLEVVPGAEFRVAYEEAVKYGGKVILGDRPVQITLQRTWAAMSLWHKTKLIYSLLFLAIFFPSTENLTKMLKESDDTELVKMKIYDADWFLQEMSKRFPTLVKHLVHERDQYMSATILRVARGHNSVVAVVGKGHLVGIQKNWKQPVDLKQLLSMPSEKKRIPVGKILTSIGATVAIISGIYHSSKK</sequence>
<evidence type="ECO:0000313" key="2">
    <source>
        <dbReference type="EMBL" id="KAH6834085.1"/>
    </source>
</evidence>
<dbReference type="InterPro" id="IPR046345">
    <property type="entry name" value="TraB_PrgY-like"/>
</dbReference>
<gene>
    <name evidence="2" type="ORF">C2S53_013372</name>
</gene>